<feature type="non-terminal residue" evidence="1">
    <location>
        <position position="21"/>
    </location>
</feature>
<protein>
    <submittedName>
        <fullName evidence="1">Uncharacterized protein</fullName>
    </submittedName>
</protein>
<sequence>MMNKMKTNNFLNTMCIVFSAL</sequence>
<dbReference type="HOGENOM" id="CLU_220890_0_0_9"/>
<proteinExistence type="predicted"/>
<evidence type="ECO:0000313" key="2">
    <source>
        <dbReference type="Proteomes" id="UP000014003"/>
    </source>
</evidence>
<reference evidence="1 2" key="1">
    <citation type="submission" date="2012-12" db="EMBL/GenBank/DDBJ databases">
        <title>The Genome Sequence of Bacillus cereus HuA3-9.</title>
        <authorList>
            <consortium name="The Broad Institute Genome Sequencing Platform"/>
            <consortium name="The Broad Institute Genome Sequencing Center for Infectious Disease"/>
            <person name="Feldgarden M."/>
            <person name="Van der Auwera G.A."/>
            <person name="Mahillon J."/>
            <person name="Duprez V."/>
            <person name="Timmery S."/>
            <person name="Mattelet C."/>
            <person name="Dierick K."/>
            <person name="Sun M."/>
            <person name="Yu Z."/>
            <person name="Zhu L."/>
            <person name="Hu X."/>
            <person name="Shank E.B."/>
            <person name="Swiecicka I."/>
            <person name="Hansen B.M."/>
            <person name="Andrup L."/>
            <person name="Walker B."/>
            <person name="Young S.K."/>
            <person name="Zeng Q."/>
            <person name="Gargeya S."/>
            <person name="Fitzgerald M."/>
            <person name="Haas B."/>
            <person name="Abouelleil A."/>
            <person name="Alvarado L."/>
            <person name="Arachchi H.M."/>
            <person name="Berlin A.M."/>
            <person name="Chapman S.B."/>
            <person name="Dewar J."/>
            <person name="Goldberg J."/>
            <person name="Griggs A."/>
            <person name="Gujja S."/>
            <person name="Hansen M."/>
            <person name="Howarth C."/>
            <person name="Imamovic A."/>
            <person name="Larimer J."/>
            <person name="McCowan C."/>
            <person name="Murphy C."/>
            <person name="Neiman D."/>
            <person name="Pearson M."/>
            <person name="Priest M."/>
            <person name="Roberts A."/>
            <person name="Saif S."/>
            <person name="Shea T."/>
            <person name="Sisk P."/>
            <person name="Sykes S."/>
            <person name="Wortman J."/>
            <person name="Nusbaum C."/>
            <person name="Birren B."/>
        </authorList>
    </citation>
    <scope>NUCLEOTIDE SEQUENCE [LARGE SCALE GENOMIC DNA]</scope>
    <source>
        <strain evidence="1 2">HuA3-9</strain>
    </source>
</reference>
<organism evidence="1 2">
    <name type="scientific">Bacillus cereus HuA3-9</name>
    <dbReference type="NCBI Taxonomy" id="1053205"/>
    <lineage>
        <taxon>Bacteria</taxon>
        <taxon>Bacillati</taxon>
        <taxon>Bacillota</taxon>
        <taxon>Bacilli</taxon>
        <taxon>Bacillales</taxon>
        <taxon>Bacillaceae</taxon>
        <taxon>Bacillus</taxon>
        <taxon>Bacillus cereus group</taxon>
    </lineage>
</organism>
<dbReference type="AlphaFoldDB" id="R8CH29"/>
<gene>
    <name evidence="1" type="ORF">IGA_05955</name>
</gene>
<evidence type="ECO:0000313" key="1">
    <source>
        <dbReference type="EMBL" id="EOO10902.1"/>
    </source>
</evidence>
<dbReference type="EMBL" id="AHDZ01000078">
    <property type="protein sequence ID" value="EOO10902.1"/>
    <property type="molecule type" value="Genomic_DNA"/>
</dbReference>
<accession>R8CH29</accession>
<name>R8CH29_BACCE</name>
<comment type="caution">
    <text evidence="1">The sequence shown here is derived from an EMBL/GenBank/DDBJ whole genome shotgun (WGS) entry which is preliminary data.</text>
</comment>
<dbReference type="Proteomes" id="UP000014003">
    <property type="component" value="Unassembled WGS sequence"/>
</dbReference>